<evidence type="ECO:0000256" key="1">
    <source>
        <dbReference type="SAM" id="MobiDB-lite"/>
    </source>
</evidence>
<protein>
    <submittedName>
        <fullName evidence="2">Uncharacterized protein</fullName>
    </submittedName>
</protein>
<keyword evidence="3" id="KW-1185">Reference proteome</keyword>
<reference evidence="3" key="1">
    <citation type="submission" date="2017-03" db="EMBL/GenBank/DDBJ databases">
        <title>Genomes of endolithic fungi from Antarctica.</title>
        <authorList>
            <person name="Coleine C."/>
            <person name="Masonjones S."/>
            <person name="Stajich J.E."/>
        </authorList>
    </citation>
    <scope>NUCLEOTIDE SEQUENCE [LARGE SCALE GENOMIC DNA]</scope>
    <source>
        <strain evidence="3">CCFEE 5527</strain>
    </source>
</reference>
<dbReference type="InParanoid" id="A0A1V8TN60"/>
<comment type="caution">
    <text evidence="2">The sequence shown here is derived from an EMBL/GenBank/DDBJ whole genome shotgun (WGS) entry which is preliminary data.</text>
</comment>
<sequence length="356" mass="38334">MPKPKSASAFRWPADLHRAEIEERTRNGESCAQIAEAITSQYGVKLHMKTISRKRCEWGLRTRAKRGPNPNPSIRKRPVSKQKRERYTKQAELKAEITARTERGESAQQITDGVVAMGFELKSGVATVLRLQTFWGLVPTEHAGAAEAQPGDSVEYRKLRASESKARSKRWAKERAAAAEAAKVAEGRVNGERAAVVHYPTNCTFGPGQRLAASGGAGDPMDLTGVRDDDDDHDDGGVYVSPYGPSDGLNTALGATTTGISGSVVVTAPAQEALPPFSYTRDIMSANLMVDLAISMLSAAKDVKDLMIAGEIRRPATGSITGLPPSHEEVISAKRKLKEATRCAWDLAKDGVLGDV</sequence>
<name>A0A1V8TN60_9PEZI</name>
<feature type="region of interest" description="Disordered" evidence="1">
    <location>
        <begin position="62"/>
        <end position="87"/>
    </location>
</feature>
<feature type="compositionally biased region" description="Basic residues" evidence="1">
    <location>
        <begin position="74"/>
        <end position="84"/>
    </location>
</feature>
<evidence type="ECO:0000313" key="2">
    <source>
        <dbReference type="EMBL" id="OQO12819.1"/>
    </source>
</evidence>
<evidence type="ECO:0000313" key="3">
    <source>
        <dbReference type="Proteomes" id="UP000192596"/>
    </source>
</evidence>
<dbReference type="Proteomes" id="UP000192596">
    <property type="component" value="Unassembled WGS sequence"/>
</dbReference>
<dbReference type="STRING" id="1507870.A0A1V8TN60"/>
<gene>
    <name evidence="2" type="ORF">B0A48_02283</name>
</gene>
<organism evidence="2 3">
    <name type="scientific">Cryoendolithus antarcticus</name>
    <dbReference type="NCBI Taxonomy" id="1507870"/>
    <lineage>
        <taxon>Eukaryota</taxon>
        <taxon>Fungi</taxon>
        <taxon>Dikarya</taxon>
        <taxon>Ascomycota</taxon>
        <taxon>Pezizomycotina</taxon>
        <taxon>Dothideomycetes</taxon>
        <taxon>Dothideomycetidae</taxon>
        <taxon>Cladosporiales</taxon>
        <taxon>Cladosporiaceae</taxon>
        <taxon>Cryoendolithus</taxon>
    </lineage>
</organism>
<dbReference type="AlphaFoldDB" id="A0A1V8TN60"/>
<accession>A0A1V8TN60</accession>
<dbReference type="EMBL" id="NAJO01000004">
    <property type="protein sequence ID" value="OQO12819.1"/>
    <property type="molecule type" value="Genomic_DNA"/>
</dbReference>
<dbReference type="OrthoDB" id="3635128at2759"/>
<proteinExistence type="predicted"/>